<dbReference type="CDD" id="cd01960">
    <property type="entry name" value="nsLTP1"/>
    <property type="match status" value="1"/>
</dbReference>
<dbReference type="Pfam" id="PF00234">
    <property type="entry name" value="Tryp_alpha_amyl"/>
    <property type="match status" value="1"/>
</dbReference>
<dbReference type="Gene3D" id="1.10.110.10">
    <property type="entry name" value="Plant lipid-transfer and hydrophobic proteins"/>
    <property type="match status" value="1"/>
</dbReference>
<name>A0A5J9WR38_9POAL</name>
<feature type="domain" description="Bifunctional inhibitor/plant lipid transfer protein/seed storage helical" evidence="3">
    <location>
        <begin position="27"/>
        <end position="112"/>
    </location>
</feature>
<keyword evidence="2" id="KW-0732">Signal</keyword>
<evidence type="ECO:0000256" key="2">
    <source>
        <dbReference type="SAM" id="SignalP"/>
    </source>
</evidence>
<evidence type="ECO:0000256" key="1">
    <source>
        <dbReference type="RuleBase" id="RU000628"/>
    </source>
</evidence>
<dbReference type="EMBL" id="RWGY01000002">
    <property type="protein sequence ID" value="TVU50613.1"/>
    <property type="molecule type" value="Genomic_DNA"/>
</dbReference>
<evidence type="ECO:0000313" key="5">
    <source>
        <dbReference type="Proteomes" id="UP000324897"/>
    </source>
</evidence>
<gene>
    <name evidence="4" type="ORF">EJB05_01991</name>
</gene>
<dbReference type="GO" id="GO:0006869">
    <property type="term" value="P:lipid transport"/>
    <property type="evidence" value="ECO:0007669"/>
    <property type="project" value="InterPro"/>
</dbReference>
<organism evidence="4 5">
    <name type="scientific">Eragrostis curvula</name>
    <name type="common">weeping love grass</name>
    <dbReference type="NCBI Taxonomy" id="38414"/>
    <lineage>
        <taxon>Eukaryota</taxon>
        <taxon>Viridiplantae</taxon>
        <taxon>Streptophyta</taxon>
        <taxon>Embryophyta</taxon>
        <taxon>Tracheophyta</taxon>
        <taxon>Spermatophyta</taxon>
        <taxon>Magnoliopsida</taxon>
        <taxon>Liliopsida</taxon>
        <taxon>Poales</taxon>
        <taxon>Poaceae</taxon>
        <taxon>PACMAD clade</taxon>
        <taxon>Chloridoideae</taxon>
        <taxon>Eragrostideae</taxon>
        <taxon>Eragrostidinae</taxon>
        <taxon>Eragrostis</taxon>
    </lineage>
</organism>
<comment type="function">
    <text evidence="1">Plant non-specific lipid-transfer proteins transfer phospholipids as well as galactolipids across membranes. May play a role in wax or cutin deposition in the cell walls of expanding epidermal cells and certain secretory tissues.</text>
</comment>
<dbReference type="PROSITE" id="PS00597">
    <property type="entry name" value="PLANT_LTP"/>
    <property type="match status" value="1"/>
</dbReference>
<dbReference type="InterPro" id="IPR036312">
    <property type="entry name" value="Bifun_inhib/LTP/seed_sf"/>
</dbReference>
<keyword evidence="5" id="KW-1185">Reference proteome</keyword>
<keyword evidence="1" id="KW-0446">Lipid-binding</keyword>
<sequence length="116" mass="11445">MARAQQLVLVALVAALLIADANAAISCGQVNSAISQCLAYARGSGAAPSAGCCSGVRSLNAVAKTTADRRAACNCLKSAAARVSGLKAANAASIPSKCGVSLPYTISTSIDCSRVS</sequence>
<dbReference type="OrthoDB" id="770678at2759"/>
<dbReference type="Proteomes" id="UP000324897">
    <property type="component" value="Chromosome 6"/>
</dbReference>
<dbReference type="GO" id="GO:0008289">
    <property type="term" value="F:lipid binding"/>
    <property type="evidence" value="ECO:0007669"/>
    <property type="project" value="UniProtKB-KW"/>
</dbReference>
<dbReference type="Gramene" id="TVU50613">
    <property type="protein sequence ID" value="TVU50613"/>
    <property type="gene ID" value="EJB05_01991"/>
</dbReference>
<evidence type="ECO:0000259" key="3">
    <source>
        <dbReference type="SMART" id="SM00499"/>
    </source>
</evidence>
<dbReference type="PANTHER" id="PTHR33076">
    <property type="entry name" value="NON-SPECIFIC LIPID-TRANSFER PROTEIN 2-RELATED"/>
    <property type="match status" value="1"/>
</dbReference>
<feature type="non-terminal residue" evidence="4">
    <location>
        <position position="1"/>
    </location>
</feature>
<keyword evidence="1" id="KW-0813">Transport</keyword>
<protein>
    <recommendedName>
        <fullName evidence="1">Non-specific lipid-transfer protein</fullName>
    </recommendedName>
</protein>
<feature type="chain" id="PRO_5023907057" description="Non-specific lipid-transfer protein" evidence="2">
    <location>
        <begin position="24"/>
        <end position="116"/>
    </location>
</feature>
<dbReference type="AlphaFoldDB" id="A0A5J9WR38"/>
<accession>A0A5J9WR38</accession>
<dbReference type="SMART" id="SM00499">
    <property type="entry name" value="AAI"/>
    <property type="match status" value="1"/>
</dbReference>
<dbReference type="InterPro" id="IPR000528">
    <property type="entry name" value="Plant_nsLTP"/>
</dbReference>
<evidence type="ECO:0000313" key="4">
    <source>
        <dbReference type="EMBL" id="TVU50613.1"/>
    </source>
</evidence>
<proteinExistence type="inferred from homology"/>
<dbReference type="PRINTS" id="PR00382">
    <property type="entry name" value="LIPIDTRNSFER"/>
</dbReference>
<comment type="caution">
    <text evidence="4">The sequence shown here is derived from an EMBL/GenBank/DDBJ whole genome shotgun (WGS) entry which is preliminary data.</text>
</comment>
<comment type="similarity">
    <text evidence="1">Belongs to the plant LTP family.</text>
</comment>
<dbReference type="SUPFAM" id="SSF47699">
    <property type="entry name" value="Bifunctional inhibitor/lipid-transfer protein/seed storage 2S albumin"/>
    <property type="match status" value="1"/>
</dbReference>
<dbReference type="InterPro" id="IPR016140">
    <property type="entry name" value="Bifunc_inhib/LTP/seed_store"/>
</dbReference>
<reference evidence="4 5" key="1">
    <citation type="journal article" date="2019" name="Sci. Rep.">
        <title>A high-quality genome of Eragrostis curvula grass provides insights into Poaceae evolution and supports new strategies to enhance forage quality.</title>
        <authorList>
            <person name="Carballo J."/>
            <person name="Santos B.A.C.M."/>
            <person name="Zappacosta D."/>
            <person name="Garbus I."/>
            <person name="Selva J.P."/>
            <person name="Gallo C.A."/>
            <person name="Diaz A."/>
            <person name="Albertini E."/>
            <person name="Caccamo M."/>
            <person name="Echenique V."/>
        </authorList>
    </citation>
    <scope>NUCLEOTIDE SEQUENCE [LARGE SCALE GENOMIC DNA]</scope>
    <source>
        <strain evidence="5">cv. Victoria</strain>
        <tissue evidence="4">Leaf</tissue>
    </source>
</reference>
<feature type="signal peptide" evidence="2">
    <location>
        <begin position="1"/>
        <end position="23"/>
    </location>
</feature>